<sequence>MCSRFTSLHQNVAPGLTDVVRLIPHPVSMCRVRADARVTCEPPLSHLPMLVSPLQESQSVQLGPNRGPNSGGSLPDVSQVGNGTFDGPFQVSPQPPSVCLAQRSG</sequence>
<evidence type="ECO:0000313" key="3">
    <source>
        <dbReference type="Proteomes" id="UP000314294"/>
    </source>
</evidence>
<organism evidence="2 3">
    <name type="scientific">Liparis tanakae</name>
    <name type="common">Tanaka's snailfish</name>
    <dbReference type="NCBI Taxonomy" id="230148"/>
    <lineage>
        <taxon>Eukaryota</taxon>
        <taxon>Metazoa</taxon>
        <taxon>Chordata</taxon>
        <taxon>Craniata</taxon>
        <taxon>Vertebrata</taxon>
        <taxon>Euteleostomi</taxon>
        <taxon>Actinopterygii</taxon>
        <taxon>Neopterygii</taxon>
        <taxon>Teleostei</taxon>
        <taxon>Neoteleostei</taxon>
        <taxon>Acanthomorphata</taxon>
        <taxon>Eupercaria</taxon>
        <taxon>Perciformes</taxon>
        <taxon>Cottioidei</taxon>
        <taxon>Cottales</taxon>
        <taxon>Liparidae</taxon>
        <taxon>Liparis</taxon>
    </lineage>
</organism>
<gene>
    <name evidence="2" type="primary">CRTC1_0</name>
    <name evidence="2" type="ORF">EYF80_065499</name>
</gene>
<evidence type="ECO:0000313" key="2">
    <source>
        <dbReference type="EMBL" id="TNN24376.1"/>
    </source>
</evidence>
<feature type="region of interest" description="Disordered" evidence="1">
    <location>
        <begin position="51"/>
        <end position="105"/>
    </location>
</feature>
<comment type="caution">
    <text evidence="2">The sequence shown here is derived from an EMBL/GenBank/DDBJ whole genome shotgun (WGS) entry which is preliminary data.</text>
</comment>
<feature type="compositionally biased region" description="Polar residues" evidence="1">
    <location>
        <begin position="54"/>
        <end position="72"/>
    </location>
</feature>
<evidence type="ECO:0000256" key="1">
    <source>
        <dbReference type="SAM" id="MobiDB-lite"/>
    </source>
</evidence>
<dbReference type="AlphaFoldDB" id="A0A4Z2E627"/>
<name>A0A4Z2E627_9TELE</name>
<proteinExistence type="predicted"/>
<accession>A0A4Z2E627</accession>
<reference evidence="2 3" key="1">
    <citation type="submission" date="2019-03" db="EMBL/GenBank/DDBJ databases">
        <title>First draft genome of Liparis tanakae, snailfish: a comprehensive survey of snailfish specific genes.</title>
        <authorList>
            <person name="Kim W."/>
            <person name="Song I."/>
            <person name="Jeong J.-H."/>
            <person name="Kim D."/>
            <person name="Kim S."/>
            <person name="Ryu S."/>
            <person name="Song J.Y."/>
            <person name="Lee S.K."/>
        </authorList>
    </citation>
    <scope>NUCLEOTIDE SEQUENCE [LARGE SCALE GENOMIC DNA]</scope>
    <source>
        <tissue evidence="2">Muscle</tissue>
    </source>
</reference>
<dbReference type="EMBL" id="SRLO01015546">
    <property type="protein sequence ID" value="TNN24376.1"/>
    <property type="molecule type" value="Genomic_DNA"/>
</dbReference>
<dbReference type="Proteomes" id="UP000314294">
    <property type="component" value="Unassembled WGS sequence"/>
</dbReference>
<keyword evidence="3" id="KW-1185">Reference proteome</keyword>
<protein>
    <submittedName>
        <fullName evidence="2">CREB-regulated transcription coactivator 1</fullName>
    </submittedName>
</protein>